<evidence type="ECO:0000256" key="1">
    <source>
        <dbReference type="SAM" id="Phobius"/>
    </source>
</evidence>
<protein>
    <submittedName>
        <fullName evidence="2">Uncharacterized protein</fullName>
    </submittedName>
</protein>
<dbReference type="RefSeq" id="WP_310018749.1">
    <property type="nucleotide sequence ID" value="NZ_JAVDUM010000004.1"/>
</dbReference>
<name>A0ABU1SAU5_9MICO</name>
<dbReference type="EMBL" id="JAVDUM010000004">
    <property type="protein sequence ID" value="MDR6866700.1"/>
    <property type="molecule type" value="Genomic_DNA"/>
</dbReference>
<sequence>MGLGFLSLLTESDIIMVPGLGQLPGIVGMVLAVAVFALTLWMVLAAPRPSYVSTVFLALGTTLAHLGGIWATALAEGVGVARATAPVGHLVLGGGSAVIAFAALVAAWAGIALRRTRARQPHWPWESPDED</sequence>
<reference evidence="2 3" key="1">
    <citation type="submission" date="2023-07" db="EMBL/GenBank/DDBJ databases">
        <title>Sorghum-associated microbial communities from plants grown in Nebraska, USA.</title>
        <authorList>
            <person name="Schachtman D."/>
        </authorList>
    </citation>
    <scope>NUCLEOTIDE SEQUENCE [LARGE SCALE GENOMIC DNA]</scope>
    <source>
        <strain evidence="2 3">2980</strain>
    </source>
</reference>
<accession>A0ABU1SAU5</accession>
<keyword evidence="1" id="KW-1133">Transmembrane helix</keyword>
<feature type="transmembrane region" description="Helical" evidence="1">
    <location>
        <begin position="51"/>
        <end position="71"/>
    </location>
</feature>
<keyword evidence="1" id="KW-0472">Membrane</keyword>
<organism evidence="2 3">
    <name type="scientific">Microbacterium resistens</name>
    <dbReference type="NCBI Taxonomy" id="156977"/>
    <lineage>
        <taxon>Bacteria</taxon>
        <taxon>Bacillati</taxon>
        <taxon>Actinomycetota</taxon>
        <taxon>Actinomycetes</taxon>
        <taxon>Micrococcales</taxon>
        <taxon>Microbacteriaceae</taxon>
        <taxon>Microbacterium</taxon>
    </lineage>
</organism>
<evidence type="ECO:0000313" key="2">
    <source>
        <dbReference type="EMBL" id="MDR6866700.1"/>
    </source>
</evidence>
<comment type="caution">
    <text evidence="2">The sequence shown here is derived from an EMBL/GenBank/DDBJ whole genome shotgun (WGS) entry which is preliminary data.</text>
</comment>
<gene>
    <name evidence="2" type="ORF">J2Y69_001293</name>
</gene>
<feature type="transmembrane region" description="Helical" evidence="1">
    <location>
        <begin position="20"/>
        <end position="44"/>
    </location>
</feature>
<evidence type="ECO:0000313" key="3">
    <source>
        <dbReference type="Proteomes" id="UP001259347"/>
    </source>
</evidence>
<keyword evidence="3" id="KW-1185">Reference proteome</keyword>
<feature type="transmembrane region" description="Helical" evidence="1">
    <location>
        <begin position="91"/>
        <end position="113"/>
    </location>
</feature>
<keyword evidence="1" id="KW-0812">Transmembrane</keyword>
<proteinExistence type="predicted"/>
<dbReference type="Proteomes" id="UP001259347">
    <property type="component" value="Unassembled WGS sequence"/>
</dbReference>